<reference evidence="8 9" key="1">
    <citation type="journal article" date="2013" name="Genome Announc.">
        <title>Genome Sequence of the Polycyclic Aromatic Hydrocarbon-Degrading Bacterium Strain Marinobacter nanhaiticus D15-8WT.</title>
        <authorList>
            <person name="Cui Z."/>
            <person name="Gao W."/>
            <person name="Li Q."/>
            <person name="Xu G."/>
            <person name="Zheng L."/>
        </authorList>
    </citation>
    <scope>NUCLEOTIDE SEQUENCE [LARGE SCALE GENOMIC DNA]</scope>
    <source>
        <strain evidence="8 9">D15-8W</strain>
    </source>
</reference>
<feature type="transmembrane region" description="Helical" evidence="6">
    <location>
        <begin position="493"/>
        <end position="514"/>
    </location>
</feature>
<evidence type="ECO:0000313" key="8">
    <source>
        <dbReference type="EMBL" id="ENO12567.2"/>
    </source>
</evidence>
<keyword evidence="3 6" id="KW-1133">Transmembrane helix</keyword>
<protein>
    <submittedName>
        <fullName evidence="8">O-antigen ligase family protein</fullName>
    </submittedName>
</protein>
<keyword evidence="9" id="KW-1185">Reference proteome</keyword>
<gene>
    <name evidence="8" type="ORF">J057_14235</name>
</gene>
<evidence type="ECO:0000313" key="9">
    <source>
        <dbReference type="Proteomes" id="UP000013165"/>
    </source>
</evidence>
<feature type="domain" description="O-antigen ligase-related" evidence="7">
    <location>
        <begin position="281"/>
        <end position="450"/>
    </location>
</feature>
<dbReference type="EMBL" id="APLQ01000014">
    <property type="protein sequence ID" value="ENO12567.2"/>
    <property type="molecule type" value="Genomic_DNA"/>
</dbReference>
<dbReference type="PATRIC" id="fig|626887.3.peg.2841"/>
<dbReference type="InterPro" id="IPR051533">
    <property type="entry name" value="WaaL-like"/>
</dbReference>
<feature type="transmembrane region" description="Helical" evidence="6">
    <location>
        <begin position="468"/>
        <end position="487"/>
    </location>
</feature>
<evidence type="ECO:0000256" key="2">
    <source>
        <dbReference type="ARBA" id="ARBA00022692"/>
    </source>
</evidence>
<dbReference type="GO" id="GO:0016020">
    <property type="term" value="C:membrane"/>
    <property type="evidence" value="ECO:0007669"/>
    <property type="project" value="UniProtKB-SubCell"/>
</dbReference>
<keyword evidence="8" id="KW-0436">Ligase</keyword>
<evidence type="ECO:0000259" key="7">
    <source>
        <dbReference type="Pfam" id="PF04932"/>
    </source>
</evidence>
<keyword evidence="4 6" id="KW-0472">Membrane</keyword>
<evidence type="ECO:0000256" key="3">
    <source>
        <dbReference type="ARBA" id="ARBA00022989"/>
    </source>
</evidence>
<feature type="region of interest" description="Disordered" evidence="5">
    <location>
        <begin position="1"/>
        <end position="29"/>
    </location>
</feature>
<feature type="transmembrane region" description="Helical" evidence="6">
    <location>
        <begin position="203"/>
        <end position="221"/>
    </location>
</feature>
<feature type="transmembrane region" description="Helical" evidence="6">
    <location>
        <begin position="437"/>
        <end position="461"/>
    </location>
</feature>
<comment type="subcellular location">
    <subcellularLocation>
        <location evidence="1">Membrane</location>
        <topology evidence="1">Multi-pass membrane protein</topology>
    </subcellularLocation>
</comment>
<feature type="transmembrane region" description="Helical" evidence="6">
    <location>
        <begin position="241"/>
        <end position="260"/>
    </location>
</feature>
<dbReference type="AlphaFoldDB" id="N6WND9"/>
<dbReference type="InterPro" id="IPR007016">
    <property type="entry name" value="O-antigen_ligase-rel_domated"/>
</dbReference>
<dbReference type="OrthoDB" id="8576060at2"/>
<feature type="transmembrane region" description="Helical" evidence="6">
    <location>
        <begin position="177"/>
        <end position="196"/>
    </location>
</feature>
<feature type="transmembrane region" description="Helical" evidence="6">
    <location>
        <begin position="145"/>
        <end position="165"/>
    </location>
</feature>
<evidence type="ECO:0000256" key="1">
    <source>
        <dbReference type="ARBA" id="ARBA00004141"/>
    </source>
</evidence>
<dbReference type="PANTHER" id="PTHR37422:SF13">
    <property type="entry name" value="LIPOPOLYSACCHARIDE BIOSYNTHESIS PROTEIN PA4999-RELATED"/>
    <property type="match status" value="1"/>
</dbReference>
<dbReference type="GO" id="GO:0016874">
    <property type="term" value="F:ligase activity"/>
    <property type="evidence" value="ECO:0007669"/>
    <property type="project" value="UniProtKB-KW"/>
</dbReference>
<evidence type="ECO:0000256" key="5">
    <source>
        <dbReference type="SAM" id="MobiDB-lite"/>
    </source>
</evidence>
<feature type="transmembrane region" description="Helical" evidence="6">
    <location>
        <begin position="272"/>
        <end position="292"/>
    </location>
</feature>
<organism evidence="8 9">
    <name type="scientific">Marinobacter nanhaiticus D15-8W</name>
    <dbReference type="NCBI Taxonomy" id="626887"/>
    <lineage>
        <taxon>Bacteria</taxon>
        <taxon>Pseudomonadati</taxon>
        <taxon>Pseudomonadota</taxon>
        <taxon>Gammaproteobacteria</taxon>
        <taxon>Pseudomonadales</taxon>
        <taxon>Marinobacteraceae</taxon>
        <taxon>Marinobacter</taxon>
    </lineage>
</organism>
<dbReference type="HOGENOM" id="CLU_048390_0_0_6"/>
<proteinExistence type="predicted"/>
<feature type="transmembrane region" description="Helical" evidence="6">
    <location>
        <begin position="115"/>
        <end position="133"/>
    </location>
</feature>
<comment type="caution">
    <text evidence="8">The sequence shown here is derived from an EMBL/GenBank/DDBJ whole genome shotgun (WGS) entry which is preliminary data.</text>
</comment>
<evidence type="ECO:0000256" key="6">
    <source>
        <dbReference type="SAM" id="Phobius"/>
    </source>
</evidence>
<dbReference type="Pfam" id="PF04932">
    <property type="entry name" value="Wzy_C"/>
    <property type="match status" value="1"/>
</dbReference>
<evidence type="ECO:0000256" key="4">
    <source>
        <dbReference type="ARBA" id="ARBA00023136"/>
    </source>
</evidence>
<feature type="transmembrane region" description="Helical" evidence="6">
    <location>
        <begin position="327"/>
        <end position="346"/>
    </location>
</feature>
<accession>N6WND9</accession>
<name>N6WND9_9GAMM</name>
<dbReference type="PANTHER" id="PTHR37422">
    <property type="entry name" value="TEICHURONIC ACID BIOSYNTHESIS PROTEIN TUAE"/>
    <property type="match status" value="1"/>
</dbReference>
<dbReference type="Proteomes" id="UP000013165">
    <property type="component" value="Unassembled WGS sequence"/>
</dbReference>
<dbReference type="eggNOG" id="COG3307">
    <property type="taxonomic scope" value="Bacteria"/>
</dbReference>
<sequence length="532" mass="59432">MSTGEHMVKCRHRTTGYPEKNVAKPARPSSQPLYLGSRPLPVLRLFAINTSHISAECHIRSSALPMSASNLHSSRIEPQMEKRSKRYMDLLRRRLPLLFSITLAIYAFAWYPLPAAYQGAEGIMVALFLFALTQEQGRPMRTNTAFLLCMGLLVYLVAGLAYHKLVLPEGFKVSVRFSRYYLKPLLIVIVAFGLALARPRFAWLFLPIAFCGLLVQLALTIDGSLIDQILQGYRPSFGFTNAQHSGVAFGTALLALIIFAPRILHTRKPRRYVYGALLLCAIAIAAACVLVTQVRAVWLALALALPIGFVLSLVYRDRGRKNTFKGIYLPVFALLAVIGITSALLLTTGLEDRLEQRLVATDEQIQELQEALTLEDVARTSTTIRVASWAAAVDWFSERPILGWGPGTTPQLIEKAPYFDDWFKNQFGHLHNSYLEAAVSLGTVGLLLLLGLVVYLGWAIIQAYRSGAMPRDAFIFSWTFFIFWLVVNCFESYIMFNTGHVITACVGGFLYHFYLKAEIKDHDRTPGNESGD</sequence>
<feature type="transmembrane region" description="Helical" evidence="6">
    <location>
        <begin position="298"/>
        <end position="315"/>
    </location>
</feature>
<dbReference type="STRING" id="626887.J057_14235"/>
<feature type="transmembrane region" description="Helical" evidence="6">
    <location>
        <begin position="90"/>
        <end position="109"/>
    </location>
</feature>
<keyword evidence="2 6" id="KW-0812">Transmembrane</keyword>